<reference evidence="1 2" key="1">
    <citation type="journal article" date="2019" name="Emerg. Microbes Infect.">
        <title>Comprehensive subspecies identification of 175 nontuberculous mycobacteria species based on 7547 genomic profiles.</title>
        <authorList>
            <person name="Matsumoto Y."/>
            <person name="Kinjo T."/>
            <person name="Motooka D."/>
            <person name="Nabeya D."/>
            <person name="Jung N."/>
            <person name="Uechi K."/>
            <person name="Horii T."/>
            <person name="Iida T."/>
            <person name="Fujita J."/>
            <person name="Nakamura S."/>
        </authorList>
    </citation>
    <scope>NUCLEOTIDE SEQUENCE [LARGE SCALE GENOMIC DNA]</scope>
    <source>
        <strain evidence="1 2">JCM 14233</strain>
    </source>
</reference>
<dbReference type="SUPFAM" id="SSF52777">
    <property type="entry name" value="CoA-dependent acyltransferases"/>
    <property type="match status" value="2"/>
</dbReference>
<dbReference type="RefSeq" id="WP_083045897.1">
    <property type="nucleotide sequence ID" value="NZ_AP022575.1"/>
</dbReference>
<dbReference type="Gene3D" id="3.30.559.10">
    <property type="entry name" value="Chloramphenicol acetyltransferase-like domain"/>
    <property type="match status" value="1"/>
</dbReference>
<sequence length="429" mass="46382">MAHTLRLTTLDEVFIAADDELVPSVQIEARVSGRLDPDRLAAALRTAVAKHPLARARLGSASLTARSLYWEVADRADHLAVEITDEPVNEVRSRLYSRAPDLSRSPAFAVTVVRETRGDRLLLNLHHAAFDGMGSLRLLLSLARAYAGEPDEVGGPPIEEARDLKDIAGSRGLSDLLIRAHTLATTAVDRKRVTRVAPDGGCADGPRYVFAPLTIEDDDTTTALARRPADATVNDLAMAALALTVLRWNRVHDHPVGDSVSVNMPVNFRPAAWSSEVISNFSSYLAIVLQVDDVTDLERATALVAGITRPLKRAGAAGWVVDLLERGSALPARLKRQFQLLLPLVEDRFVDSTCLSNLGRVAIPAFGGEAGDTTEVWFSPTSALRAMPVCLGLVGTGRTLRAMFRSDGRSIGEQALGRFAAMYRDTLLT</sequence>
<name>A0A7I7MSL2_9MYCO</name>
<protein>
    <submittedName>
        <fullName evidence="1">Uncharacterized protein</fullName>
    </submittedName>
</protein>
<evidence type="ECO:0000313" key="2">
    <source>
        <dbReference type="Proteomes" id="UP000467236"/>
    </source>
</evidence>
<dbReference type="EMBL" id="AP022575">
    <property type="protein sequence ID" value="BBX74787.1"/>
    <property type="molecule type" value="Genomic_DNA"/>
</dbReference>
<gene>
    <name evidence="1" type="ORF">MSHI_26930</name>
</gene>
<evidence type="ECO:0000313" key="1">
    <source>
        <dbReference type="EMBL" id="BBX74787.1"/>
    </source>
</evidence>
<dbReference type="KEGG" id="mshj:MSHI_26930"/>
<keyword evidence="2" id="KW-1185">Reference proteome</keyword>
<organism evidence="1 2">
    <name type="scientific">Mycobacterium shinjukuense</name>
    <dbReference type="NCBI Taxonomy" id="398694"/>
    <lineage>
        <taxon>Bacteria</taxon>
        <taxon>Bacillati</taxon>
        <taxon>Actinomycetota</taxon>
        <taxon>Actinomycetes</taxon>
        <taxon>Mycobacteriales</taxon>
        <taxon>Mycobacteriaceae</taxon>
        <taxon>Mycobacterium</taxon>
    </lineage>
</organism>
<accession>A0A7I7MSL2</accession>
<dbReference type="Gene3D" id="3.30.559.30">
    <property type="entry name" value="Nonribosomal peptide synthetase, condensation domain"/>
    <property type="match status" value="1"/>
</dbReference>
<dbReference type="InterPro" id="IPR023213">
    <property type="entry name" value="CAT-like_dom_sf"/>
</dbReference>
<dbReference type="OrthoDB" id="4578617at2"/>
<proteinExistence type="predicted"/>
<dbReference type="AlphaFoldDB" id="A0A7I7MSL2"/>
<dbReference type="Proteomes" id="UP000467236">
    <property type="component" value="Chromosome"/>
</dbReference>